<evidence type="ECO:0000313" key="1">
    <source>
        <dbReference type="EMBL" id="CQR56689.1"/>
    </source>
</evidence>
<dbReference type="KEGG" id="pri:PRIO_4287"/>
<name>A0A0E4CXT2_9BACL</name>
<dbReference type="AlphaFoldDB" id="A0A0E4CXT2"/>
<gene>
    <name evidence="1" type="ORF">PRIO_4287</name>
</gene>
<dbReference type="HOGENOM" id="CLU_493351_0_0_9"/>
<evidence type="ECO:0000313" key="2">
    <source>
        <dbReference type="Proteomes" id="UP000033163"/>
    </source>
</evidence>
<accession>A0A0E4CXT2</accession>
<organism evidence="1 2">
    <name type="scientific">Paenibacillus riograndensis SBR5</name>
    <dbReference type="NCBI Taxonomy" id="1073571"/>
    <lineage>
        <taxon>Bacteria</taxon>
        <taxon>Bacillati</taxon>
        <taxon>Bacillota</taxon>
        <taxon>Bacilli</taxon>
        <taxon>Bacillales</taxon>
        <taxon>Paenibacillaceae</taxon>
        <taxon>Paenibacillus</taxon>
        <taxon>Paenibacillus sonchi group</taxon>
    </lineage>
</organism>
<dbReference type="PATRIC" id="fig|1073571.4.peg.4589"/>
<dbReference type="EMBL" id="LN831776">
    <property type="protein sequence ID" value="CQR56689.1"/>
    <property type="molecule type" value="Genomic_DNA"/>
</dbReference>
<dbReference type="SUPFAM" id="SSF51126">
    <property type="entry name" value="Pectin lyase-like"/>
    <property type="match status" value="1"/>
</dbReference>
<dbReference type="STRING" id="483937.AMQ84_03145"/>
<protein>
    <submittedName>
        <fullName evidence="1">Uncharacterized protein</fullName>
    </submittedName>
</protein>
<reference evidence="2" key="1">
    <citation type="submission" date="2015-03" db="EMBL/GenBank/DDBJ databases">
        <authorList>
            <person name="Wibberg D."/>
        </authorList>
    </citation>
    <scope>NUCLEOTIDE SEQUENCE [LARGE SCALE GENOMIC DNA]</scope>
</reference>
<sequence length="506" mass="55210">MDDTLGVYISLYGVKPNGEDQSANINLALASGNTKFIFPKGTIRVDKKIQINNRAVEFIGHNNGRSQENATILEFYGEGEFISLGNSSTPGFSGQQGFTLRQISLIYKGSSRGNLKNPFAVSASNGWYGTGTYGIRDWRGGGIKLIDAQIEHFEYGVWGTQSDINRFNNLQLFYNKCAIYMEEKSDQFLGEGLYTFGNDNTITMVNCTGGRFLNCQFVKEGSQGTYPVELNGCFSMLFAGNWYESTGNYGATVPAYIRLGASSECRNIVVRSSTLAIGDKINGTVPQVNYFIEVVTGRSIVIDEAGGYLRNLKKLVGFSGGSSIQDVYVKLANTVPYSDGKYHDENGTGRAAILIEQHDENGKTVMGLTRTKAQAGSVQRLTGGLWTRIALDKSAFDELGEFDNVKYQWTAKHTGYYRITSLQMTGVQQAGNRLQLALFLNTGDSTGGTPWTFLDDRTSPVTGGGAVSGSVEVKVNAGYKIDLRMLSTNDTTLLGGSSNYLIITRI</sequence>
<proteinExistence type="predicted"/>
<dbReference type="Proteomes" id="UP000033163">
    <property type="component" value="Chromosome I"/>
</dbReference>
<dbReference type="InterPro" id="IPR011050">
    <property type="entry name" value="Pectin_lyase_fold/virulence"/>
</dbReference>
<dbReference type="RefSeq" id="WP_046504574.1">
    <property type="nucleotide sequence ID" value="NZ_LN831776.1"/>
</dbReference>